<keyword evidence="2" id="KW-0812">Transmembrane</keyword>
<keyword evidence="2" id="KW-0472">Membrane</keyword>
<reference evidence="3 4" key="1">
    <citation type="journal article" date="2016" name="Mol. Biol. Evol.">
        <title>Comparative Genomics of Early-Diverging Mushroom-Forming Fungi Provides Insights into the Origins of Lignocellulose Decay Capabilities.</title>
        <authorList>
            <person name="Nagy L.G."/>
            <person name="Riley R."/>
            <person name="Tritt A."/>
            <person name="Adam C."/>
            <person name="Daum C."/>
            <person name="Floudas D."/>
            <person name="Sun H."/>
            <person name="Yadav J.S."/>
            <person name="Pangilinan J."/>
            <person name="Larsson K.H."/>
            <person name="Matsuura K."/>
            <person name="Barry K."/>
            <person name="Labutti K."/>
            <person name="Kuo R."/>
            <person name="Ohm R.A."/>
            <person name="Bhattacharya S.S."/>
            <person name="Shirouzu T."/>
            <person name="Yoshinaga Y."/>
            <person name="Martin F.M."/>
            <person name="Grigoriev I.V."/>
            <person name="Hibbett D.S."/>
        </authorList>
    </citation>
    <scope>NUCLEOTIDE SEQUENCE [LARGE SCALE GENOMIC DNA]</scope>
    <source>
        <strain evidence="3 4">HHB10207 ss-3</strain>
    </source>
</reference>
<keyword evidence="2" id="KW-1133">Transmembrane helix</keyword>
<feature type="compositionally biased region" description="Polar residues" evidence="1">
    <location>
        <begin position="53"/>
        <end position="76"/>
    </location>
</feature>
<gene>
    <name evidence="3" type="ORF">SISSUDRAFT_427687</name>
</gene>
<keyword evidence="4" id="KW-1185">Reference proteome</keyword>
<evidence type="ECO:0000313" key="3">
    <source>
        <dbReference type="EMBL" id="KZT40778.1"/>
    </source>
</evidence>
<organism evidence="3 4">
    <name type="scientific">Sistotremastrum suecicum HHB10207 ss-3</name>
    <dbReference type="NCBI Taxonomy" id="1314776"/>
    <lineage>
        <taxon>Eukaryota</taxon>
        <taxon>Fungi</taxon>
        <taxon>Dikarya</taxon>
        <taxon>Basidiomycota</taxon>
        <taxon>Agaricomycotina</taxon>
        <taxon>Agaricomycetes</taxon>
        <taxon>Sistotremastrales</taxon>
        <taxon>Sistotremastraceae</taxon>
        <taxon>Sistotremastrum</taxon>
    </lineage>
</organism>
<dbReference type="EMBL" id="KV428028">
    <property type="protein sequence ID" value="KZT40778.1"/>
    <property type="molecule type" value="Genomic_DNA"/>
</dbReference>
<sequence length="188" mass="20283">MLNQLRVFVTAVSESPADDLGGRESSTSQISSEDESSLDKTPALENQDKNETSDALNSLTPPGISPETTRLSTADSFGNDAHANRSLTSPSFVIEPDAERDHLLNERPNVPEAEDSENTAETAPEPKETVETNPGTSFVFSSKGVPDVGLLSRYARLITVLSLLVLLLALLIEGVRPRSLLHTMQNLI</sequence>
<proteinExistence type="predicted"/>
<feature type="region of interest" description="Disordered" evidence="1">
    <location>
        <begin position="10"/>
        <end position="137"/>
    </location>
</feature>
<evidence type="ECO:0000256" key="1">
    <source>
        <dbReference type="SAM" id="MobiDB-lite"/>
    </source>
</evidence>
<accession>A0A166FLI4</accession>
<evidence type="ECO:0000313" key="4">
    <source>
        <dbReference type="Proteomes" id="UP000076798"/>
    </source>
</evidence>
<protein>
    <submittedName>
        <fullName evidence="3">Uncharacterized protein</fullName>
    </submittedName>
</protein>
<feature type="transmembrane region" description="Helical" evidence="2">
    <location>
        <begin position="154"/>
        <end position="172"/>
    </location>
</feature>
<dbReference type="Proteomes" id="UP000076798">
    <property type="component" value="Unassembled WGS sequence"/>
</dbReference>
<evidence type="ECO:0000256" key="2">
    <source>
        <dbReference type="SAM" id="Phobius"/>
    </source>
</evidence>
<name>A0A166FLI4_9AGAM</name>
<dbReference type="AlphaFoldDB" id="A0A166FLI4"/>